<evidence type="ECO:0000313" key="3">
    <source>
        <dbReference type="Proteomes" id="UP001381693"/>
    </source>
</evidence>
<organism evidence="2 3">
    <name type="scientific">Halocaridina rubra</name>
    <name type="common">Hawaiian red shrimp</name>
    <dbReference type="NCBI Taxonomy" id="373956"/>
    <lineage>
        <taxon>Eukaryota</taxon>
        <taxon>Metazoa</taxon>
        <taxon>Ecdysozoa</taxon>
        <taxon>Arthropoda</taxon>
        <taxon>Crustacea</taxon>
        <taxon>Multicrustacea</taxon>
        <taxon>Malacostraca</taxon>
        <taxon>Eumalacostraca</taxon>
        <taxon>Eucarida</taxon>
        <taxon>Decapoda</taxon>
        <taxon>Pleocyemata</taxon>
        <taxon>Caridea</taxon>
        <taxon>Atyoidea</taxon>
        <taxon>Atyidae</taxon>
        <taxon>Halocaridina</taxon>
    </lineage>
</organism>
<accession>A0AAN8WW42</accession>
<dbReference type="InterPro" id="IPR011009">
    <property type="entry name" value="Kinase-like_dom_sf"/>
</dbReference>
<dbReference type="SMART" id="SM00587">
    <property type="entry name" value="CHK"/>
    <property type="match status" value="1"/>
</dbReference>
<keyword evidence="3" id="KW-1185">Reference proteome</keyword>
<name>A0AAN8WW42_HALRR</name>
<dbReference type="InterPro" id="IPR004119">
    <property type="entry name" value="EcKL"/>
</dbReference>
<protein>
    <recommendedName>
        <fullName evidence="1">CHK kinase-like domain-containing protein</fullName>
    </recommendedName>
</protein>
<reference evidence="2 3" key="1">
    <citation type="submission" date="2023-11" db="EMBL/GenBank/DDBJ databases">
        <title>Halocaridina rubra genome assembly.</title>
        <authorList>
            <person name="Smith C."/>
        </authorList>
    </citation>
    <scope>NUCLEOTIDE SEQUENCE [LARGE SCALE GENOMIC DNA]</scope>
    <source>
        <strain evidence="2">EP-1</strain>
        <tissue evidence="2">Whole</tissue>
    </source>
</reference>
<dbReference type="AlphaFoldDB" id="A0AAN8WW42"/>
<dbReference type="InterPro" id="IPR015897">
    <property type="entry name" value="CHK_kinase-like"/>
</dbReference>
<comment type="caution">
    <text evidence="2">The sequence shown here is derived from an EMBL/GenBank/DDBJ whole genome shotgun (WGS) entry which is preliminary data.</text>
</comment>
<dbReference type="PANTHER" id="PTHR11012">
    <property type="entry name" value="PROTEIN KINASE-LIKE DOMAIN-CONTAINING"/>
    <property type="match status" value="1"/>
</dbReference>
<dbReference type="Gene3D" id="3.90.1200.10">
    <property type="match status" value="1"/>
</dbReference>
<evidence type="ECO:0000313" key="2">
    <source>
        <dbReference type="EMBL" id="KAK7073395.1"/>
    </source>
</evidence>
<feature type="domain" description="CHK kinase-like" evidence="1">
    <location>
        <begin position="147"/>
        <end position="343"/>
    </location>
</feature>
<dbReference type="Pfam" id="PF02958">
    <property type="entry name" value="EcKL"/>
    <property type="match status" value="1"/>
</dbReference>
<dbReference type="PANTHER" id="PTHR11012:SF58">
    <property type="entry name" value="CHK KINASE-LIKE DOMAIN-CONTAINING PROTEIN"/>
    <property type="match status" value="1"/>
</dbReference>
<proteinExistence type="predicted"/>
<sequence>MKPPSSSSKITKEWVQYIMQDYMQKKHHLSSTPDVTIKEFVVKEGASAGEGFNSEIVSLDVVAICSGDGAEGTSTDAEYHCIVKFFSTDTFSREANKRFESHLREHAIYSELIRDLNNFQALKTGNEFEIHIPELIYGMVSNKDFVLVMENVKVKGFNTNNRYSGLNFDQLKEAVNQLARLHAVSYAYNKSHNILKKFPFLKLNEEVVKVFESFCGVFIDNGIALLNTKDDMKDLAKKIKISKARLFSEFLKLYISSEDHISCICHGDFWNNNILFKTQMQCDHGNETKLLCEVIDWGNAAWGLPILDLQYLIYTSTAIEIRKEHLESVLHLYYSAFIDITTKLEVPVPNWSYDNFQKEWQRLSVFGFLMGIALTQGTLSKSNPVNKPREASLLDHSVCLPIKLVVDGVKLGTVKALTPLLFKVPASKLMIAMNRKLFQPIREEILSGKNEVLNKRIIDLMLEADEKGIFSE</sequence>
<dbReference type="SUPFAM" id="SSF56112">
    <property type="entry name" value="Protein kinase-like (PK-like)"/>
    <property type="match status" value="1"/>
</dbReference>
<evidence type="ECO:0000259" key="1">
    <source>
        <dbReference type="SMART" id="SM00587"/>
    </source>
</evidence>
<dbReference type="Proteomes" id="UP001381693">
    <property type="component" value="Unassembled WGS sequence"/>
</dbReference>
<dbReference type="EMBL" id="JAXCGZ010013209">
    <property type="protein sequence ID" value="KAK7073395.1"/>
    <property type="molecule type" value="Genomic_DNA"/>
</dbReference>
<gene>
    <name evidence="2" type="ORF">SK128_018729</name>
</gene>